<dbReference type="PANTHER" id="PTHR15032:SF4">
    <property type="entry name" value="N-ACYL-PHOSPHATIDYLETHANOLAMINE-HYDROLYZING PHOSPHOLIPASE D"/>
    <property type="match status" value="1"/>
</dbReference>
<keyword evidence="3" id="KW-1185">Reference proteome</keyword>
<gene>
    <name evidence="2" type="ORF">GCM10023168_13850</name>
</gene>
<comment type="caution">
    <text evidence="2">The sequence shown here is derived from an EMBL/GenBank/DDBJ whole genome shotgun (WGS) entry which is preliminary data.</text>
</comment>
<name>A0ABP8KAP0_9MICO</name>
<evidence type="ECO:0000259" key="1">
    <source>
        <dbReference type="SMART" id="SM00849"/>
    </source>
</evidence>
<accession>A0ABP8KAP0</accession>
<dbReference type="InterPro" id="IPR036866">
    <property type="entry name" value="RibonucZ/Hydroxyglut_hydro"/>
</dbReference>
<dbReference type="Pfam" id="PF12706">
    <property type="entry name" value="Lactamase_B_2"/>
    <property type="match status" value="1"/>
</dbReference>
<dbReference type="Proteomes" id="UP001500945">
    <property type="component" value="Unassembled WGS sequence"/>
</dbReference>
<dbReference type="SMART" id="SM00849">
    <property type="entry name" value="Lactamase_B"/>
    <property type="match status" value="1"/>
</dbReference>
<dbReference type="Gene3D" id="3.60.15.10">
    <property type="entry name" value="Ribonuclease Z/Hydroxyacylglutathione hydrolase-like"/>
    <property type="match status" value="1"/>
</dbReference>
<dbReference type="InterPro" id="IPR001279">
    <property type="entry name" value="Metallo-B-lactamas"/>
</dbReference>
<feature type="domain" description="Metallo-beta-lactamase" evidence="1">
    <location>
        <begin position="178"/>
        <end position="360"/>
    </location>
</feature>
<evidence type="ECO:0000313" key="3">
    <source>
        <dbReference type="Proteomes" id="UP001500945"/>
    </source>
</evidence>
<proteinExistence type="predicted"/>
<organism evidence="2 3">
    <name type="scientific">Fodinibacter luteus</name>
    <dbReference type="NCBI Taxonomy" id="552064"/>
    <lineage>
        <taxon>Bacteria</taxon>
        <taxon>Bacillati</taxon>
        <taxon>Actinomycetota</taxon>
        <taxon>Actinomycetes</taxon>
        <taxon>Micrococcales</taxon>
        <taxon>Intrasporangiaceae</taxon>
        <taxon>Fodinibacter (ex Wang et al. 2009)</taxon>
    </lineage>
</organism>
<protein>
    <recommendedName>
        <fullName evidence="1">Metallo-beta-lactamase domain-containing protein</fullName>
    </recommendedName>
</protein>
<dbReference type="EMBL" id="BAABGM010000009">
    <property type="protein sequence ID" value="GAA4402886.1"/>
    <property type="molecule type" value="Genomic_DNA"/>
</dbReference>
<reference evidence="3" key="1">
    <citation type="journal article" date="2019" name="Int. J. Syst. Evol. Microbiol.">
        <title>The Global Catalogue of Microorganisms (GCM) 10K type strain sequencing project: providing services to taxonomists for standard genome sequencing and annotation.</title>
        <authorList>
            <consortium name="The Broad Institute Genomics Platform"/>
            <consortium name="The Broad Institute Genome Sequencing Center for Infectious Disease"/>
            <person name="Wu L."/>
            <person name="Ma J."/>
        </authorList>
    </citation>
    <scope>NUCLEOTIDE SEQUENCE [LARGE SCALE GENOMIC DNA]</scope>
    <source>
        <strain evidence="3">JCM 17809</strain>
    </source>
</reference>
<evidence type="ECO:0000313" key="2">
    <source>
        <dbReference type="EMBL" id="GAA4402886.1"/>
    </source>
</evidence>
<dbReference type="SUPFAM" id="SSF56281">
    <property type="entry name" value="Metallo-hydrolase/oxidoreductase"/>
    <property type="match status" value="1"/>
</dbReference>
<dbReference type="PANTHER" id="PTHR15032">
    <property type="entry name" value="N-ACYL-PHOSPHATIDYLETHANOLAMINE-HYDROLYZING PHOSPHOLIPASE D"/>
    <property type="match status" value="1"/>
</dbReference>
<sequence>MVRRLRSDVRVDVGYADRTVFGSPVGRRPDENVQRVYAPVLDHVERHGFEGLVEAGPRLLAQAVDSAAFAEVAEVVQRHWRVHDSVLHPEVALAPPSELALVPTSGEGGLQGRFDVGDWPRLHELVSALAGDGVDRARVTGPTAGLVAALEQAGMLEDADVESAPHPDVTASDLTFVGHNTVVVRSRTSAVVVDPWFAASDPADPPGYRPLRLRDVGRVDAVAITHSHPDHFVPSTLLQFHPSTRVIVPRVERETIMTVGMAERLRELGFTDVVELDWWESVRVGDIDVVALPFHGEQATDSEQLHPGIRNHGNTYFVRTPDFSAAFLADSGRDGSGDVREVAARARQEVGTPDVLFTGYRGWLTYPVQLLFTSVARSILLVPRHLWGVRQRLMTTADEAIDVAETWGASTVVPYADGGAPWYWRIGLGPRLDELVQEANGFDPLPERVIVAARNRTEMPCGLLGSPVRVALLRPGDSIRRVSSGRDVVRVPGHAWPFREQVPTAELAGMLG</sequence>